<reference evidence="1 2" key="1">
    <citation type="submission" date="2020-04" db="EMBL/GenBank/DDBJ databases">
        <title>MicrobeNet Type strains.</title>
        <authorList>
            <person name="Nicholson A.C."/>
        </authorList>
    </citation>
    <scope>NUCLEOTIDE SEQUENCE [LARGE SCALE GENOMIC DNA]</scope>
    <source>
        <strain evidence="1 2">CCUG 61472</strain>
    </source>
</reference>
<protein>
    <submittedName>
        <fullName evidence="1">Uncharacterized protein</fullName>
    </submittedName>
</protein>
<dbReference type="Proteomes" id="UP000549765">
    <property type="component" value="Unassembled WGS sequence"/>
</dbReference>
<proteinExistence type="predicted"/>
<organism evidence="1 2">
    <name type="scientific">Periweissella fabalis</name>
    <dbReference type="NCBI Taxonomy" id="1070421"/>
    <lineage>
        <taxon>Bacteria</taxon>
        <taxon>Bacillati</taxon>
        <taxon>Bacillota</taxon>
        <taxon>Bacilli</taxon>
        <taxon>Lactobacillales</taxon>
        <taxon>Lactobacillaceae</taxon>
        <taxon>Periweissella</taxon>
    </lineage>
</organism>
<accession>A0A7X6N3Z4</accession>
<dbReference type="RefSeq" id="WP_168722641.1">
    <property type="nucleotide sequence ID" value="NZ_JAAXPN010000010.1"/>
</dbReference>
<dbReference type="AlphaFoldDB" id="A0A7X6N3Z4"/>
<sequence length="100" mass="11767">MNEVLDLIEEITRLDNTKYIEIGNLTHNGRAEAAAEKGFIKEVRILKLNIPHSKHVELYEQLVNQRHQMPTWEMTSWDEWPKDQQMEQEIQAILAENKVG</sequence>
<evidence type="ECO:0000313" key="2">
    <source>
        <dbReference type="Proteomes" id="UP000549765"/>
    </source>
</evidence>
<dbReference type="EMBL" id="JAAXPN010000010">
    <property type="protein sequence ID" value="NKZ24847.1"/>
    <property type="molecule type" value="Genomic_DNA"/>
</dbReference>
<comment type="caution">
    <text evidence="1">The sequence shown here is derived from an EMBL/GenBank/DDBJ whole genome shotgun (WGS) entry which is preliminary data.</text>
</comment>
<gene>
    <name evidence="1" type="ORF">HF964_08590</name>
</gene>
<name>A0A7X6N3Z4_9LACO</name>
<keyword evidence="2" id="KW-1185">Reference proteome</keyword>
<evidence type="ECO:0000313" key="1">
    <source>
        <dbReference type="EMBL" id="NKZ24847.1"/>
    </source>
</evidence>